<sequence length="37" mass="4103">MLAAAPEAEADSYIAELADQRDENAQRLIGPFLKRLD</sequence>
<dbReference type="AlphaFoldDB" id="A0A7W7RUE4"/>
<protein>
    <submittedName>
        <fullName evidence="1">Uncharacterized protein</fullName>
    </submittedName>
</protein>
<keyword evidence="2" id="KW-1185">Reference proteome</keyword>
<organism evidence="1 2">
    <name type="scientific">Streptosporangium album</name>
    <dbReference type="NCBI Taxonomy" id="47479"/>
    <lineage>
        <taxon>Bacteria</taxon>
        <taxon>Bacillati</taxon>
        <taxon>Actinomycetota</taxon>
        <taxon>Actinomycetes</taxon>
        <taxon>Streptosporangiales</taxon>
        <taxon>Streptosporangiaceae</taxon>
        <taxon>Streptosporangium</taxon>
    </lineage>
</organism>
<evidence type="ECO:0000313" key="1">
    <source>
        <dbReference type="EMBL" id="MBB4938421.1"/>
    </source>
</evidence>
<name>A0A7W7RUE4_9ACTN</name>
<dbReference type="Proteomes" id="UP000534286">
    <property type="component" value="Unassembled WGS sequence"/>
</dbReference>
<comment type="caution">
    <text evidence="1">The sequence shown here is derived from an EMBL/GenBank/DDBJ whole genome shotgun (WGS) entry which is preliminary data.</text>
</comment>
<proteinExistence type="predicted"/>
<accession>A0A7W7RUE4</accession>
<gene>
    <name evidence="1" type="ORF">FHR32_002726</name>
</gene>
<reference evidence="1 2" key="1">
    <citation type="submission" date="2020-08" db="EMBL/GenBank/DDBJ databases">
        <title>Sequencing the genomes of 1000 actinobacteria strains.</title>
        <authorList>
            <person name="Klenk H.-P."/>
        </authorList>
    </citation>
    <scope>NUCLEOTIDE SEQUENCE [LARGE SCALE GENOMIC DNA]</scope>
    <source>
        <strain evidence="1 2">DSM 43023</strain>
    </source>
</reference>
<evidence type="ECO:0000313" key="2">
    <source>
        <dbReference type="Proteomes" id="UP000534286"/>
    </source>
</evidence>
<dbReference type="EMBL" id="JACHJU010000001">
    <property type="protein sequence ID" value="MBB4938421.1"/>
    <property type="molecule type" value="Genomic_DNA"/>
</dbReference>